<protein>
    <submittedName>
        <fullName evidence="2">Uncharacterized protein</fullName>
    </submittedName>
</protein>
<dbReference type="AlphaFoldDB" id="A0A7W1WUC2"/>
<organism evidence="2 3">
    <name type="scientific">Paenactinomyces guangxiensis</name>
    <dbReference type="NCBI Taxonomy" id="1490290"/>
    <lineage>
        <taxon>Bacteria</taxon>
        <taxon>Bacillati</taxon>
        <taxon>Bacillota</taxon>
        <taxon>Bacilli</taxon>
        <taxon>Bacillales</taxon>
        <taxon>Thermoactinomycetaceae</taxon>
        <taxon>Paenactinomyces</taxon>
    </lineage>
</organism>
<name>A0A7W1WUC2_9BACL</name>
<reference evidence="2 3" key="1">
    <citation type="submission" date="2020-07" db="EMBL/GenBank/DDBJ databases">
        <authorList>
            <person name="Feng H."/>
        </authorList>
    </citation>
    <scope>NUCLEOTIDE SEQUENCE [LARGE SCALE GENOMIC DNA]</scope>
    <source>
        <strain evidence="3">s-10</strain>
    </source>
</reference>
<dbReference type="EMBL" id="JACEIQ010000026">
    <property type="protein sequence ID" value="MBA4496206.1"/>
    <property type="molecule type" value="Genomic_DNA"/>
</dbReference>
<dbReference type="RefSeq" id="WP_181754412.1">
    <property type="nucleotide sequence ID" value="NZ_JACEIQ010000026.1"/>
</dbReference>
<accession>A0A7W1WUC2</accession>
<dbReference type="Proteomes" id="UP000535491">
    <property type="component" value="Unassembled WGS sequence"/>
</dbReference>
<feature type="compositionally biased region" description="Basic and acidic residues" evidence="1">
    <location>
        <begin position="31"/>
        <end position="51"/>
    </location>
</feature>
<evidence type="ECO:0000313" key="3">
    <source>
        <dbReference type="Proteomes" id="UP000535491"/>
    </source>
</evidence>
<evidence type="ECO:0000313" key="2">
    <source>
        <dbReference type="EMBL" id="MBA4496206.1"/>
    </source>
</evidence>
<feature type="region of interest" description="Disordered" evidence="1">
    <location>
        <begin position="1"/>
        <end position="51"/>
    </location>
</feature>
<sequence length="51" mass="5873">MKKNDKRETNKEVEKHNNTVGADGTPTIAGQHEDAIRSEKLRYENADEIYK</sequence>
<feature type="compositionally biased region" description="Basic and acidic residues" evidence="1">
    <location>
        <begin position="1"/>
        <end position="17"/>
    </location>
</feature>
<keyword evidence="3" id="KW-1185">Reference proteome</keyword>
<gene>
    <name evidence="2" type="ORF">H1191_18210</name>
</gene>
<evidence type="ECO:0000256" key="1">
    <source>
        <dbReference type="SAM" id="MobiDB-lite"/>
    </source>
</evidence>
<proteinExistence type="predicted"/>
<comment type="caution">
    <text evidence="2">The sequence shown here is derived from an EMBL/GenBank/DDBJ whole genome shotgun (WGS) entry which is preliminary data.</text>
</comment>